<dbReference type="EMBL" id="JAEAOA010000469">
    <property type="protein sequence ID" value="KAK3608892.1"/>
    <property type="molecule type" value="Genomic_DNA"/>
</dbReference>
<feature type="transmembrane region" description="Helical" evidence="1">
    <location>
        <begin position="159"/>
        <end position="188"/>
    </location>
</feature>
<comment type="caution">
    <text evidence="4">The sequence shown here is derived from an EMBL/GenBank/DDBJ whole genome shotgun (WGS) entry which is preliminary data.</text>
</comment>
<feature type="transmembrane region" description="Helical" evidence="1">
    <location>
        <begin position="498"/>
        <end position="515"/>
    </location>
</feature>
<feature type="domain" description="DUF1468" evidence="3">
    <location>
        <begin position="11"/>
        <end position="114"/>
    </location>
</feature>
<feature type="transmembrane region" description="Helical" evidence="1">
    <location>
        <begin position="464"/>
        <end position="486"/>
    </location>
</feature>
<dbReference type="AlphaFoldDB" id="A0AAE0TEF8"/>
<dbReference type="Pfam" id="PF01970">
    <property type="entry name" value="TctA"/>
    <property type="match status" value="1"/>
</dbReference>
<feature type="transmembrane region" description="Helical" evidence="1">
    <location>
        <begin position="521"/>
        <end position="537"/>
    </location>
</feature>
<keyword evidence="1" id="KW-0472">Membrane</keyword>
<feature type="domain" description="DUF112" evidence="2">
    <location>
        <begin position="159"/>
        <end position="534"/>
    </location>
</feature>
<dbReference type="InterPro" id="IPR009936">
    <property type="entry name" value="DUF1468"/>
</dbReference>
<dbReference type="Pfam" id="PF07331">
    <property type="entry name" value="TctB"/>
    <property type="match status" value="1"/>
</dbReference>
<sequence length="552" mass="59426">MPTAQIQGLTVGLFLLILSGIIFSGMAGMESAVTYANVSPKAFPYGVGSAIFILALLLILQTLRGHFPHPPEGTDKAFDLWRTAVLLVVYIGGVALFEILGFVIVCTILFCRHMQRGRRRQQVDIHYLRTDTFSGYVLAFYNVSQRYTARFSADTPYNLLFGFIGCLLGTLMGILPGIGPGVTIALLLPFTGFVPAETSLITFAGIYYGSQFGGSTTSILANVPGETASHPPALATAAIGSFVAGILTAVVMIFWAPLVADWAVLFGPAEYFSLMLFAFFTTCVLLGRSAVLGFISLFAGLTIGLIGLDNQTGQARFAYGQLPLLDGIDLSVVAQYLTEIRFKKGLYWMNKEDWKRSWPAWLRGFAIGLPFGCIPAGGAEIPTILSYAAEKKLSKKPEEFGHGAIEGVAGPESANNASSTASLIPLLTLGLPTSVTAAMMLLALQRYGLKPGPLLFEQQTNLVWGIFASLITGNIILLILNLPLVGIWVKFLDIPKKYIYGGIIIFSLVSVYSMNSSAFDLGLLIFFGLLGFVCGVRETGRCFSPSPSVPSY</sequence>
<organism evidence="4 5">
    <name type="scientific">Potamilus streckersoni</name>
    <dbReference type="NCBI Taxonomy" id="2493646"/>
    <lineage>
        <taxon>Eukaryota</taxon>
        <taxon>Metazoa</taxon>
        <taxon>Spiralia</taxon>
        <taxon>Lophotrochozoa</taxon>
        <taxon>Mollusca</taxon>
        <taxon>Bivalvia</taxon>
        <taxon>Autobranchia</taxon>
        <taxon>Heteroconchia</taxon>
        <taxon>Palaeoheterodonta</taxon>
        <taxon>Unionida</taxon>
        <taxon>Unionoidea</taxon>
        <taxon>Unionidae</taxon>
        <taxon>Ambleminae</taxon>
        <taxon>Lampsilini</taxon>
        <taxon>Potamilus</taxon>
    </lineage>
</organism>
<evidence type="ECO:0000313" key="5">
    <source>
        <dbReference type="Proteomes" id="UP001195483"/>
    </source>
</evidence>
<evidence type="ECO:0008006" key="6">
    <source>
        <dbReference type="Google" id="ProtNLM"/>
    </source>
</evidence>
<evidence type="ECO:0000256" key="1">
    <source>
        <dbReference type="SAM" id="Phobius"/>
    </source>
</evidence>
<accession>A0AAE0TEF8</accession>
<reference evidence="4" key="1">
    <citation type="journal article" date="2021" name="Genome Biol. Evol.">
        <title>A High-Quality Reference Genome for a Parasitic Bivalve with Doubly Uniparental Inheritance (Bivalvia: Unionida).</title>
        <authorList>
            <person name="Smith C.H."/>
        </authorList>
    </citation>
    <scope>NUCLEOTIDE SEQUENCE</scope>
    <source>
        <strain evidence="4">CHS0354</strain>
    </source>
</reference>
<evidence type="ECO:0000313" key="4">
    <source>
        <dbReference type="EMBL" id="KAK3608892.1"/>
    </source>
</evidence>
<proteinExistence type="predicted"/>
<evidence type="ECO:0000259" key="3">
    <source>
        <dbReference type="Pfam" id="PF07331"/>
    </source>
</evidence>
<dbReference type="PANTHER" id="PTHR35342:SF5">
    <property type="entry name" value="TRICARBOXYLIC TRANSPORT PROTEIN"/>
    <property type="match status" value="1"/>
</dbReference>
<reference evidence="4" key="2">
    <citation type="journal article" date="2021" name="Genome Biol. Evol.">
        <title>Developing a high-quality reference genome for a parasitic bivalve with doubly uniparental inheritance (Bivalvia: Unionida).</title>
        <authorList>
            <person name="Smith C.H."/>
        </authorList>
    </citation>
    <scope>NUCLEOTIDE SEQUENCE</scope>
    <source>
        <strain evidence="4">CHS0354</strain>
        <tissue evidence="4">Mantle</tissue>
    </source>
</reference>
<reference evidence="4" key="3">
    <citation type="submission" date="2023-05" db="EMBL/GenBank/DDBJ databases">
        <authorList>
            <person name="Smith C.H."/>
        </authorList>
    </citation>
    <scope>NUCLEOTIDE SEQUENCE</scope>
    <source>
        <strain evidence="4">CHS0354</strain>
        <tissue evidence="4">Mantle</tissue>
    </source>
</reference>
<gene>
    <name evidence="4" type="ORF">CHS0354_006933</name>
</gene>
<dbReference type="Proteomes" id="UP001195483">
    <property type="component" value="Unassembled WGS sequence"/>
</dbReference>
<feature type="transmembrane region" description="Helical" evidence="1">
    <location>
        <begin position="42"/>
        <end position="63"/>
    </location>
</feature>
<feature type="transmembrane region" description="Helical" evidence="1">
    <location>
        <begin position="233"/>
        <end position="255"/>
    </location>
</feature>
<dbReference type="PANTHER" id="PTHR35342">
    <property type="entry name" value="TRICARBOXYLIC TRANSPORT PROTEIN"/>
    <property type="match status" value="1"/>
</dbReference>
<feature type="transmembrane region" description="Helical" evidence="1">
    <location>
        <begin position="6"/>
        <end position="30"/>
    </location>
</feature>
<keyword evidence="5" id="KW-1185">Reference proteome</keyword>
<feature type="transmembrane region" description="Helical" evidence="1">
    <location>
        <begin position="83"/>
        <end position="111"/>
    </location>
</feature>
<keyword evidence="1" id="KW-0812">Transmembrane</keyword>
<keyword evidence="1" id="KW-1133">Transmembrane helix</keyword>
<protein>
    <recommendedName>
        <fullName evidence="6">Tripartite tricarboxylate transporter TctA family protein</fullName>
    </recommendedName>
</protein>
<feature type="transmembrane region" description="Helical" evidence="1">
    <location>
        <begin position="423"/>
        <end position="444"/>
    </location>
</feature>
<feature type="transmembrane region" description="Helical" evidence="1">
    <location>
        <begin position="275"/>
        <end position="308"/>
    </location>
</feature>
<evidence type="ECO:0000259" key="2">
    <source>
        <dbReference type="Pfam" id="PF01970"/>
    </source>
</evidence>
<name>A0AAE0TEF8_9BIVA</name>
<dbReference type="InterPro" id="IPR002823">
    <property type="entry name" value="DUF112_TM"/>
</dbReference>